<keyword evidence="6" id="KW-1185">Reference proteome</keyword>
<keyword evidence="1" id="KW-0677">Repeat</keyword>
<dbReference type="GeneTree" id="ENSGT00940000157094"/>
<keyword evidence="4" id="KW-1133">Transmembrane helix</keyword>
<dbReference type="PROSITE" id="PS50297">
    <property type="entry name" value="ANK_REP_REGION"/>
    <property type="match status" value="1"/>
</dbReference>
<evidence type="ECO:0000313" key="5">
    <source>
        <dbReference type="Ensembl" id="ENSEBUP00000014782.1"/>
    </source>
</evidence>
<reference evidence="5" key="2">
    <citation type="submission" date="2025-09" db="UniProtKB">
        <authorList>
            <consortium name="Ensembl"/>
        </authorList>
    </citation>
    <scope>IDENTIFICATION</scope>
</reference>
<dbReference type="Proteomes" id="UP000694388">
    <property type="component" value="Unplaced"/>
</dbReference>
<dbReference type="SUPFAM" id="SSF48403">
    <property type="entry name" value="Ankyrin repeat"/>
    <property type="match status" value="1"/>
</dbReference>
<dbReference type="InterPro" id="IPR036770">
    <property type="entry name" value="Ankyrin_rpt-contain_sf"/>
</dbReference>
<name>A0A8C4QFX2_EPTBU</name>
<feature type="transmembrane region" description="Helical" evidence="4">
    <location>
        <begin position="195"/>
        <end position="218"/>
    </location>
</feature>
<dbReference type="AlphaFoldDB" id="A0A8C4QFX2"/>
<dbReference type="Ensembl" id="ENSEBUT00000015359.1">
    <property type="protein sequence ID" value="ENSEBUP00000014782.1"/>
    <property type="gene ID" value="ENSEBUG00000009316.1"/>
</dbReference>
<dbReference type="Gene3D" id="1.25.40.20">
    <property type="entry name" value="Ankyrin repeat-containing domain"/>
    <property type="match status" value="1"/>
</dbReference>
<dbReference type="PANTHER" id="PTHR24201:SF14">
    <property type="entry name" value="CYCLIN-DEPENDENT KINASE 4 INHIBITOR C-LIKE"/>
    <property type="match status" value="1"/>
</dbReference>
<proteinExistence type="predicted"/>
<reference evidence="5" key="1">
    <citation type="submission" date="2025-08" db="UniProtKB">
        <authorList>
            <consortium name="Ensembl"/>
        </authorList>
    </citation>
    <scope>IDENTIFICATION</scope>
</reference>
<protein>
    <submittedName>
        <fullName evidence="5">Ankyrin repeat domain 46b</fullName>
    </submittedName>
</protein>
<dbReference type="InterPro" id="IPR050776">
    <property type="entry name" value="Ank_Repeat/CDKN_Inhibitor"/>
</dbReference>
<evidence type="ECO:0000313" key="6">
    <source>
        <dbReference type="Proteomes" id="UP000694388"/>
    </source>
</evidence>
<evidence type="ECO:0000256" key="4">
    <source>
        <dbReference type="SAM" id="Phobius"/>
    </source>
</evidence>
<dbReference type="Pfam" id="PF12796">
    <property type="entry name" value="Ank_2"/>
    <property type="match status" value="1"/>
</dbReference>
<dbReference type="SMART" id="SM00248">
    <property type="entry name" value="ANK"/>
    <property type="match status" value="3"/>
</dbReference>
<evidence type="ECO:0000256" key="2">
    <source>
        <dbReference type="ARBA" id="ARBA00023043"/>
    </source>
</evidence>
<dbReference type="OMA" id="EIAMESH"/>
<dbReference type="PANTHER" id="PTHR24201">
    <property type="entry name" value="ANK_REP_REGION DOMAIN-CONTAINING PROTEIN"/>
    <property type="match status" value="1"/>
</dbReference>
<dbReference type="PROSITE" id="PS50088">
    <property type="entry name" value="ANK_REPEAT"/>
    <property type="match status" value="1"/>
</dbReference>
<keyword evidence="4" id="KW-0812">Transmembrane</keyword>
<dbReference type="GO" id="GO:0005634">
    <property type="term" value="C:nucleus"/>
    <property type="evidence" value="ECO:0007669"/>
    <property type="project" value="TreeGrafter"/>
</dbReference>
<feature type="repeat" description="ANK" evidence="3">
    <location>
        <begin position="60"/>
        <end position="92"/>
    </location>
</feature>
<keyword evidence="4" id="KW-0472">Membrane</keyword>
<evidence type="ECO:0000256" key="3">
    <source>
        <dbReference type="PROSITE-ProRule" id="PRU00023"/>
    </source>
</evidence>
<sequence length="230" mass="23842">MKLGHKLGKPTGMAYVPLPDMTSSPDSLLLQACVSGDAQAVCHLLAAGVDPGAPTSADSRGRSPLHVAAARGHASVCGALLRAGAESTATDAQGNTALHLCGHGETARLLVAAGLRADTCNHQGATPLMMARRRGVPDDVLRLLEALEEQHGGMSGMAVAENDSVLERLLSPGRPREHAVMAGMCGLWRELISELGLGVVLLLLTGLALLSLAIAYFVSLPAHAHHRVLQ</sequence>
<evidence type="ECO:0000256" key="1">
    <source>
        <dbReference type="ARBA" id="ARBA00022737"/>
    </source>
</evidence>
<keyword evidence="2 3" id="KW-0040">ANK repeat</keyword>
<accession>A0A8C4QFX2</accession>
<dbReference type="InterPro" id="IPR002110">
    <property type="entry name" value="Ankyrin_rpt"/>
</dbReference>
<organism evidence="5 6">
    <name type="scientific">Eptatretus burgeri</name>
    <name type="common">Inshore hagfish</name>
    <dbReference type="NCBI Taxonomy" id="7764"/>
    <lineage>
        <taxon>Eukaryota</taxon>
        <taxon>Metazoa</taxon>
        <taxon>Chordata</taxon>
        <taxon>Craniata</taxon>
        <taxon>Vertebrata</taxon>
        <taxon>Cyclostomata</taxon>
        <taxon>Myxini</taxon>
        <taxon>Myxiniformes</taxon>
        <taxon>Myxinidae</taxon>
        <taxon>Eptatretinae</taxon>
        <taxon>Eptatretus</taxon>
    </lineage>
</organism>